<dbReference type="Pfam" id="PF00486">
    <property type="entry name" value="Trans_reg_C"/>
    <property type="match status" value="1"/>
</dbReference>
<dbReference type="InterPro" id="IPR001789">
    <property type="entry name" value="Sig_transdc_resp-reg_receiver"/>
</dbReference>
<keyword evidence="1 6" id="KW-0597">Phosphoprotein</keyword>
<dbReference type="Proteomes" id="UP000295444">
    <property type="component" value="Unassembled WGS sequence"/>
</dbReference>
<feature type="domain" description="OmpR/PhoB-type" evidence="9">
    <location>
        <begin position="125"/>
        <end position="224"/>
    </location>
</feature>
<dbReference type="Gene3D" id="3.40.50.2300">
    <property type="match status" value="1"/>
</dbReference>
<dbReference type="PANTHER" id="PTHR48111:SF4">
    <property type="entry name" value="DNA-BINDING DUAL TRANSCRIPTIONAL REGULATOR OMPR"/>
    <property type="match status" value="1"/>
</dbReference>
<dbReference type="RefSeq" id="WP_133854116.1">
    <property type="nucleotide sequence ID" value="NZ_SNXZ01000010.1"/>
</dbReference>
<dbReference type="Pfam" id="PF00072">
    <property type="entry name" value="Response_reg"/>
    <property type="match status" value="1"/>
</dbReference>
<dbReference type="GO" id="GO:0006355">
    <property type="term" value="P:regulation of DNA-templated transcription"/>
    <property type="evidence" value="ECO:0007669"/>
    <property type="project" value="InterPro"/>
</dbReference>
<dbReference type="GO" id="GO:0005829">
    <property type="term" value="C:cytosol"/>
    <property type="evidence" value="ECO:0007669"/>
    <property type="project" value="TreeGrafter"/>
</dbReference>
<evidence type="ECO:0000259" key="8">
    <source>
        <dbReference type="PROSITE" id="PS50110"/>
    </source>
</evidence>
<dbReference type="PROSITE" id="PS50110">
    <property type="entry name" value="RESPONSE_REGULATORY"/>
    <property type="match status" value="1"/>
</dbReference>
<dbReference type="SMART" id="SM00448">
    <property type="entry name" value="REC"/>
    <property type="match status" value="1"/>
</dbReference>
<dbReference type="GO" id="GO:0000156">
    <property type="term" value="F:phosphorelay response regulator activity"/>
    <property type="evidence" value="ECO:0007669"/>
    <property type="project" value="TreeGrafter"/>
</dbReference>
<feature type="domain" description="Response regulatory" evidence="8">
    <location>
        <begin position="3"/>
        <end position="116"/>
    </location>
</feature>
<evidence type="ECO:0000313" key="11">
    <source>
        <dbReference type="Proteomes" id="UP000295444"/>
    </source>
</evidence>
<dbReference type="InterPro" id="IPR039420">
    <property type="entry name" value="WalR-like"/>
</dbReference>
<dbReference type="SUPFAM" id="SSF52172">
    <property type="entry name" value="CheY-like"/>
    <property type="match status" value="1"/>
</dbReference>
<evidence type="ECO:0000256" key="1">
    <source>
        <dbReference type="ARBA" id="ARBA00022553"/>
    </source>
</evidence>
<dbReference type="FunFam" id="1.10.10.10:FF:000018">
    <property type="entry name" value="DNA-binding response regulator ResD"/>
    <property type="match status" value="1"/>
</dbReference>
<feature type="DNA-binding region" description="OmpR/PhoB-type" evidence="7">
    <location>
        <begin position="125"/>
        <end position="224"/>
    </location>
</feature>
<keyword evidence="5" id="KW-0804">Transcription</keyword>
<dbReference type="GO" id="GO:0000976">
    <property type="term" value="F:transcription cis-regulatory region binding"/>
    <property type="evidence" value="ECO:0007669"/>
    <property type="project" value="TreeGrafter"/>
</dbReference>
<evidence type="ECO:0000313" key="10">
    <source>
        <dbReference type="EMBL" id="TDP90603.1"/>
    </source>
</evidence>
<evidence type="ECO:0000256" key="6">
    <source>
        <dbReference type="PROSITE-ProRule" id="PRU00169"/>
    </source>
</evidence>
<comment type="caution">
    <text evidence="10">The sequence shown here is derived from an EMBL/GenBank/DDBJ whole genome shotgun (WGS) entry which is preliminary data.</text>
</comment>
<dbReference type="OrthoDB" id="5243815at2"/>
<dbReference type="EMBL" id="SNXZ01000010">
    <property type="protein sequence ID" value="TDP90603.1"/>
    <property type="molecule type" value="Genomic_DNA"/>
</dbReference>
<gene>
    <name evidence="10" type="ORF">EV186_110144</name>
</gene>
<keyword evidence="2" id="KW-0902">Two-component regulatory system</keyword>
<dbReference type="InterPro" id="IPR001867">
    <property type="entry name" value="OmpR/PhoB-type_DNA-bd"/>
</dbReference>
<dbReference type="Gene3D" id="6.10.250.690">
    <property type="match status" value="1"/>
</dbReference>
<sequence length="226" mass="24620">MATILLVEDDSTIRAALDHALSTRGHTVQSHGTAFEALRDAAAAVHDIALLDLGLPDLDGESALRMLRSVSSMPVIVVTARGDDASVVRLLNAGADDYVVKPFSVDQIAARIGAVLRRAGHEEPDPALRVGELCLDRLPRKASFAGRELTLSRREFDLLAYLASRAGEVVTRRELMKEVWQQPHARDDQTIDVHVSGLRRKLGETAAKPRYLHTVRGVGLKLVNPS</sequence>
<evidence type="ECO:0000259" key="9">
    <source>
        <dbReference type="PROSITE" id="PS51755"/>
    </source>
</evidence>
<feature type="modified residue" description="4-aspartylphosphate" evidence="6">
    <location>
        <position position="52"/>
    </location>
</feature>
<evidence type="ECO:0000256" key="7">
    <source>
        <dbReference type="PROSITE-ProRule" id="PRU01091"/>
    </source>
</evidence>
<name>A0A4R6RUK3_LABRH</name>
<dbReference type="AlphaFoldDB" id="A0A4R6RUK3"/>
<evidence type="ECO:0000256" key="3">
    <source>
        <dbReference type="ARBA" id="ARBA00023015"/>
    </source>
</evidence>
<dbReference type="CDD" id="cd00383">
    <property type="entry name" value="trans_reg_C"/>
    <property type="match status" value="1"/>
</dbReference>
<accession>A0A4R6RUK3</accession>
<protein>
    <submittedName>
        <fullName evidence="10">DNA-binding response OmpR family regulator</fullName>
    </submittedName>
</protein>
<dbReference type="PANTHER" id="PTHR48111">
    <property type="entry name" value="REGULATOR OF RPOS"/>
    <property type="match status" value="1"/>
</dbReference>
<dbReference type="GO" id="GO:0032993">
    <property type="term" value="C:protein-DNA complex"/>
    <property type="evidence" value="ECO:0007669"/>
    <property type="project" value="TreeGrafter"/>
</dbReference>
<evidence type="ECO:0000256" key="4">
    <source>
        <dbReference type="ARBA" id="ARBA00023125"/>
    </source>
</evidence>
<dbReference type="SMART" id="SM00862">
    <property type="entry name" value="Trans_reg_C"/>
    <property type="match status" value="1"/>
</dbReference>
<evidence type="ECO:0000256" key="5">
    <source>
        <dbReference type="ARBA" id="ARBA00023163"/>
    </source>
</evidence>
<dbReference type="InterPro" id="IPR036388">
    <property type="entry name" value="WH-like_DNA-bd_sf"/>
</dbReference>
<evidence type="ECO:0000256" key="2">
    <source>
        <dbReference type="ARBA" id="ARBA00023012"/>
    </source>
</evidence>
<dbReference type="PROSITE" id="PS51755">
    <property type="entry name" value="OMPR_PHOB"/>
    <property type="match status" value="1"/>
</dbReference>
<keyword evidence="11" id="KW-1185">Reference proteome</keyword>
<dbReference type="InterPro" id="IPR011006">
    <property type="entry name" value="CheY-like_superfamily"/>
</dbReference>
<reference evidence="10 11" key="1">
    <citation type="submission" date="2019-03" db="EMBL/GenBank/DDBJ databases">
        <title>Genomic Encyclopedia of Type Strains, Phase IV (KMG-IV): sequencing the most valuable type-strain genomes for metagenomic binning, comparative biology and taxonomic classification.</title>
        <authorList>
            <person name="Goeker M."/>
        </authorList>
    </citation>
    <scope>NUCLEOTIDE SEQUENCE [LARGE SCALE GENOMIC DNA]</scope>
    <source>
        <strain evidence="10 11">DSM 45361</strain>
    </source>
</reference>
<organism evidence="10 11">
    <name type="scientific">Labedaea rhizosphaerae</name>
    <dbReference type="NCBI Taxonomy" id="598644"/>
    <lineage>
        <taxon>Bacteria</taxon>
        <taxon>Bacillati</taxon>
        <taxon>Actinomycetota</taxon>
        <taxon>Actinomycetes</taxon>
        <taxon>Pseudonocardiales</taxon>
        <taxon>Pseudonocardiaceae</taxon>
        <taxon>Labedaea</taxon>
    </lineage>
</organism>
<proteinExistence type="predicted"/>
<keyword evidence="4 7" id="KW-0238">DNA-binding</keyword>
<keyword evidence="3" id="KW-0805">Transcription regulation</keyword>
<dbReference type="Gene3D" id="1.10.10.10">
    <property type="entry name" value="Winged helix-like DNA-binding domain superfamily/Winged helix DNA-binding domain"/>
    <property type="match status" value="1"/>
</dbReference>